<accession>A0ABS5BPF0</accession>
<evidence type="ECO:0000256" key="3">
    <source>
        <dbReference type="ARBA" id="ARBA00008746"/>
    </source>
</evidence>
<keyword evidence="14 17" id="KW-0472">Membrane</keyword>
<dbReference type="Gene3D" id="2.70.150.10">
    <property type="entry name" value="Calcium-transporting ATPase, cytoplasmic transduction domain A"/>
    <property type="match status" value="1"/>
</dbReference>
<sequence>MPPLPTPVLPKRLPHEPHPVATAHHVSPLLVEASAADPDAVLQRFGTSAAGLSDEEAGRRLRENGPNVVARDERHPRIRLLRKALVNPLVILLVVLSASSFLTGDLRAGCAILLMVLLGVVVRFVQEARADSAAARLRAMISVHATVRRGGQAREVPIADLVRGDVVELAAGDMIPADIRLLVCKDLFVTQGSLTGESFPVEKFGAREDTAGRSPLERTNVCYLGTSVESGAAAAVVVATGLTTCLGSISAALVEQPPPTSFDRGMTRFTWLMIYFIFAMVPTVFLVNGLTKGDWAGAFFFAMAVAVGMTPEMLPMIVAVCLSKGAIGMSRKRVIVKRLNAIQNLGAMDVLCTDKTGTLTQDRIVLEKHCDVTLKEDDEVLLLAYLNSHFQTGLKNLMDRAILSHAEVHAHPSFADYAKVDEIPFDFSHRMMSVVVKRPGGGHRLICKGAPEALYERCANFELDGEIRPVSPMFRADLKEEFDRLSADGFRVLAVAYRDFGARPSY</sequence>
<comment type="function">
    <text evidence="1">Mediates magnesium influx to the cytosol.</text>
</comment>
<reference evidence="19 20" key="1">
    <citation type="submission" date="2021-04" db="EMBL/GenBank/DDBJ databases">
        <authorList>
            <person name="Ivanova A."/>
        </authorList>
    </citation>
    <scope>NUCLEOTIDE SEQUENCE [LARGE SCALE GENOMIC DNA]</scope>
    <source>
        <strain evidence="19 20">G18</strain>
    </source>
</reference>
<keyword evidence="9 17" id="KW-0812">Transmembrane</keyword>
<evidence type="ECO:0000256" key="15">
    <source>
        <dbReference type="ARBA" id="ARBA00029806"/>
    </source>
</evidence>
<evidence type="ECO:0000256" key="2">
    <source>
        <dbReference type="ARBA" id="ARBA00004429"/>
    </source>
</evidence>
<keyword evidence="10" id="KW-0547">Nucleotide-binding</keyword>
<evidence type="ECO:0000256" key="17">
    <source>
        <dbReference type="SAM" id="Phobius"/>
    </source>
</evidence>
<evidence type="ECO:0000313" key="20">
    <source>
        <dbReference type="Proteomes" id="UP000676565"/>
    </source>
</evidence>
<dbReference type="Gene3D" id="1.20.1110.10">
    <property type="entry name" value="Calcium-transporting ATPase, transmembrane domain"/>
    <property type="match status" value="1"/>
</dbReference>
<dbReference type="InterPro" id="IPR006415">
    <property type="entry name" value="P-type_ATPase_IIIB"/>
</dbReference>
<evidence type="ECO:0000256" key="13">
    <source>
        <dbReference type="ARBA" id="ARBA00022989"/>
    </source>
</evidence>
<organism evidence="19 20">
    <name type="scientific">Gemmata palustris</name>
    <dbReference type="NCBI Taxonomy" id="2822762"/>
    <lineage>
        <taxon>Bacteria</taxon>
        <taxon>Pseudomonadati</taxon>
        <taxon>Planctomycetota</taxon>
        <taxon>Planctomycetia</taxon>
        <taxon>Gemmatales</taxon>
        <taxon>Gemmataceae</taxon>
        <taxon>Gemmata</taxon>
    </lineage>
</organism>
<name>A0ABS5BPF0_9BACT</name>
<dbReference type="Gene3D" id="3.40.1110.10">
    <property type="entry name" value="Calcium-transporting ATPase, cytoplasmic domain N"/>
    <property type="match status" value="1"/>
</dbReference>
<evidence type="ECO:0000256" key="8">
    <source>
        <dbReference type="ARBA" id="ARBA00022553"/>
    </source>
</evidence>
<dbReference type="SUPFAM" id="SSF81665">
    <property type="entry name" value="Calcium ATPase, transmembrane domain M"/>
    <property type="match status" value="1"/>
</dbReference>
<evidence type="ECO:0000256" key="10">
    <source>
        <dbReference type="ARBA" id="ARBA00022741"/>
    </source>
</evidence>
<dbReference type="InterPro" id="IPR001757">
    <property type="entry name" value="P_typ_ATPase"/>
</dbReference>
<keyword evidence="8" id="KW-0597">Phosphoprotein</keyword>
<dbReference type="SMART" id="SM00831">
    <property type="entry name" value="Cation_ATPase_N"/>
    <property type="match status" value="1"/>
</dbReference>
<dbReference type="EC" id="7.2.2.14" evidence="4"/>
<keyword evidence="12" id="KW-0460">Magnesium</keyword>
<keyword evidence="7" id="KW-0997">Cell inner membrane</keyword>
<dbReference type="EMBL" id="JAGKQQ010000001">
    <property type="protein sequence ID" value="MBP3955175.1"/>
    <property type="molecule type" value="Genomic_DNA"/>
</dbReference>
<dbReference type="Pfam" id="PF00690">
    <property type="entry name" value="Cation_ATPase_N"/>
    <property type="match status" value="1"/>
</dbReference>
<comment type="subcellular location">
    <subcellularLocation>
        <location evidence="2">Cell inner membrane</location>
        <topology evidence="2">Multi-pass membrane protein</topology>
    </subcellularLocation>
</comment>
<dbReference type="NCBIfam" id="TIGR01494">
    <property type="entry name" value="ATPase_P-type"/>
    <property type="match status" value="1"/>
</dbReference>
<feature type="transmembrane region" description="Helical" evidence="17">
    <location>
        <begin position="108"/>
        <end position="126"/>
    </location>
</feature>
<comment type="similarity">
    <text evidence="3">Belongs to the cation transport ATPase (P-type) (TC 3.A.3) family. Type IIIB subfamily.</text>
</comment>
<keyword evidence="11" id="KW-0067">ATP-binding</keyword>
<dbReference type="InterPro" id="IPR023214">
    <property type="entry name" value="HAD_sf"/>
</dbReference>
<evidence type="ECO:0000256" key="14">
    <source>
        <dbReference type="ARBA" id="ARBA00023136"/>
    </source>
</evidence>
<dbReference type="InterPro" id="IPR008250">
    <property type="entry name" value="ATPase_P-typ_transduc_dom_A_sf"/>
</dbReference>
<comment type="catalytic activity">
    <reaction evidence="16">
        <text>Mg(2+)(out) + ATP + H2O = Mg(2+)(in) + ADP + phosphate + H(+)</text>
        <dbReference type="Rhea" id="RHEA:10260"/>
        <dbReference type="ChEBI" id="CHEBI:15377"/>
        <dbReference type="ChEBI" id="CHEBI:15378"/>
        <dbReference type="ChEBI" id="CHEBI:18420"/>
        <dbReference type="ChEBI" id="CHEBI:30616"/>
        <dbReference type="ChEBI" id="CHEBI:43474"/>
        <dbReference type="ChEBI" id="CHEBI:456216"/>
        <dbReference type="EC" id="7.2.2.14"/>
    </reaction>
</comment>
<evidence type="ECO:0000256" key="12">
    <source>
        <dbReference type="ARBA" id="ARBA00022842"/>
    </source>
</evidence>
<dbReference type="Pfam" id="PF00122">
    <property type="entry name" value="E1-E2_ATPase"/>
    <property type="match status" value="1"/>
</dbReference>
<dbReference type="InterPro" id="IPR004014">
    <property type="entry name" value="ATPase_P-typ_cation-transptr_N"/>
</dbReference>
<evidence type="ECO:0000256" key="9">
    <source>
        <dbReference type="ARBA" id="ARBA00022692"/>
    </source>
</evidence>
<evidence type="ECO:0000256" key="5">
    <source>
        <dbReference type="ARBA" id="ARBA00013555"/>
    </source>
</evidence>
<evidence type="ECO:0000256" key="4">
    <source>
        <dbReference type="ARBA" id="ARBA00012786"/>
    </source>
</evidence>
<dbReference type="Gene3D" id="3.40.50.1000">
    <property type="entry name" value="HAD superfamily/HAD-like"/>
    <property type="match status" value="1"/>
</dbReference>
<keyword evidence="20" id="KW-1185">Reference proteome</keyword>
<dbReference type="PANTHER" id="PTHR42861">
    <property type="entry name" value="CALCIUM-TRANSPORTING ATPASE"/>
    <property type="match status" value="1"/>
</dbReference>
<evidence type="ECO:0000256" key="1">
    <source>
        <dbReference type="ARBA" id="ARBA00003954"/>
    </source>
</evidence>
<dbReference type="SUPFAM" id="SSF81660">
    <property type="entry name" value="Metal cation-transporting ATPase, ATP-binding domain N"/>
    <property type="match status" value="1"/>
</dbReference>
<feature type="transmembrane region" description="Helical" evidence="17">
    <location>
        <begin position="269"/>
        <end position="287"/>
    </location>
</feature>
<dbReference type="PROSITE" id="PS00154">
    <property type="entry name" value="ATPASE_E1_E2"/>
    <property type="match status" value="1"/>
</dbReference>
<evidence type="ECO:0000313" key="19">
    <source>
        <dbReference type="EMBL" id="MBP3955175.1"/>
    </source>
</evidence>
<protein>
    <recommendedName>
        <fullName evidence="5">Magnesium-transporting ATPase, P-type 1</fullName>
        <ecNumber evidence="4">7.2.2.14</ecNumber>
    </recommendedName>
    <alternativeName>
        <fullName evidence="15">Mg(2+) transport ATPase, P-type 1</fullName>
    </alternativeName>
</protein>
<gene>
    <name evidence="19" type="ORF">J8F10_07760</name>
</gene>
<evidence type="ECO:0000256" key="11">
    <source>
        <dbReference type="ARBA" id="ARBA00022840"/>
    </source>
</evidence>
<feature type="transmembrane region" description="Helical" evidence="17">
    <location>
        <begin position="299"/>
        <end position="323"/>
    </location>
</feature>
<dbReference type="InterPro" id="IPR023299">
    <property type="entry name" value="ATPase_P-typ_cyto_dom_N"/>
</dbReference>
<keyword evidence="6" id="KW-1003">Cell membrane</keyword>
<feature type="transmembrane region" description="Helical" evidence="17">
    <location>
        <begin position="84"/>
        <end position="102"/>
    </location>
</feature>
<feature type="domain" description="Cation-transporting P-type ATPase N-terminal" evidence="18">
    <location>
        <begin position="32"/>
        <end position="105"/>
    </location>
</feature>
<evidence type="ECO:0000256" key="7">
    <source>
        <dbReference type="ARBA" id="ARBA00022519"/>
    </source>
</evidence>
<keyword evidence="13 17" id="KW-1133">Transmembrane helix</keyword>
<dbReference type="RefSeq" id="WP_210653268.1">
    <property type="nucleotide sequence ID" value="NZ_JAGKQQ010000001.1"/>
</dbReference>
<dbReference type="InterPro" id="IPR018303">
    <property type="entry name" value="ATPase_P-typ_P_site"/>
</dbReference>
<dbReference type="PRINTS" id="PR01836">
    <property type="entry name" value="MGATPASE"/>
</dbReference>
<dbReference type="Pfam" id="PF13246">
    <property type="entry name" value="Cation_ATPase"/>
    <property type="match status" value="1"/>
</dbReference>
<evidence type="ECO:0000256" key="6">
    <source>
        <dbReference type="ARBA" id="ARBA00022475"/>
    </source>
</evidence>
<dbReference type="InterPro" id="IPR059000">
    <property type="entry name" value="ATPase_P-type_domA"/>
</dbReference>
<evidence type="ECO:0000259" key="18">
    <source>
        <dbReference type="SMART" id="SM00831"/>
    </source>
</evidence>
<proteinExistence type="inferred from homology"/>
<comment type="caution">
    <text evidence="19">The sequence shown here is derived from an EMBL/GenBank/DDBJ whole genome shotgun (WGS) entry which is preliminary data.</text>
</comment>
<evidence type="ECO:0000256" key="16">
    <source>
        <dbReference type="ARBA" id="ARBA00047295"/>
    </source>
</evidence>
<dbReference type="InterPro" id="IPR023298">
    <property type="entry name" value="ATPase_P-typ_TM_dom_sf"/>
</dbReference>
<dbReference type="SUPFAM" id="SSF81653">
    <property type="entry name" value="Calcium ATPase, transduction domain A"/>
    <property type="match status" value="1"/>
</dbReference>
<dbReference type="Proteomes" id="UP000676565">
    <property type="component" value="Unassembled WGS sequence"/>
</dbReference>